<name>A0A7W4NZW5_9PROT</name>
<accession>A0A7W4NZW5</accession>
<dbReference type="Pfam" id="PF18602">
    <property type="entry name" value="Rap1a"/>
    <property type="match status" value="1"/>
</dbReference>
<evidence type="ECO:0000256" key="1">
    <source>
        <dbReference type="SAM" id="SignalP"/>
    </source>
</evidence>
<keyword evidence="4" id="KW-1185">Reference proteome</keyword>
<feature type="domain" description="Rap1a immunity protein" evidence="2">
    <location>
        <begin position="78"/>
        <end position="148"/>
    </location>
</feature>
<dbReference type="Proteomes" id="UP000559860">
    <property type="component" value="Unassembled WGS sequence"/>
</dbReference>
<dbReference type="EMBL" id="JABEQD010000016">
    <property type="protein sequence ID" value="MBB2170023.1"/>
    <property type="molecule type" value="Genomic_DNA"/>
</dbReference>
<protein>
    <recommendedName>
        <fullName evidence="2">Rap1a immunity protein domain-containing protein</fullName>
    </recommendedName>
</protein>
<feature type="chain" id="PRO_5030624908" description="Rap1a immunity protein domain-containing protein" evidence="1">
    <location>
        <begin position="26"/>
        <end position="159"/>
    </location>
</feature>
<sequence>MMIFQKNRILFLFFSTFLLTRHSLAQPASYTAKDIISGCKSFFDNYKNNTTLSSALDEGICIGSVRASLKYQTGIARLISIYKTNTQDFAKKLLGISFTVGFPACPSKTSSVFDAMQYVITYGNEHPDQVNRDAEEFVGEAMAEAFPCTPESLAYYRNH</sequence>
<evidence type="ECO:0000259" key="2">
    <source>
        <dbReference type="Pfam" id="PF18602"/>
    </source>
</evidence>
<organism evidence="3 4">
    <name type="scientific">Gluconacetobacter aggeris</name>
    <dbReference type="NCBI Taxonomy" id="1286186"/>
    <lineage>
        <taxon>Bacteria</taxon>
        <taxon>Pseudomonadati</taxon>
        <taxon>Pseudomonadota</taxon>
        <taxon>Alphaproteobacteria</taxon>
        <taxon>Acetobacterales</taxon>
        <taxon>Acetobacteraceae</taxon>
        <taxon>Gluconacetobacter</taxon>
    </lineage>
</organism>
<dbReference type="RefSeq" id="WP_182987491.1">
    <property type="nucleotide sequence ID" value="NZ_JABEQD010000016.1"/>
</dbReference>
<proteinExistence type="predicted"/>
<evidence type="ECO:0000313" key="3">
    <source>
        <dbReference type="EMBL" id="MBB2170023.1"/>
    </source>
</evidence>
<feature type="signal peptide" evidence="1">
    <location>
        <begin position="1"/>
        <end position="25"/>
    </location>
</feature>
<keyword evidence="1" id="KW-0732">Signal</keyword>
<comment type="caution">
    <text evidence="3">The sequence shown here is derived from an EMBL/GenBank/DDBJ whole genome shotgun (WGS) entry which is preliminary data.</text>
</comment>
<reference evidence="3 4" key="1">
    <citation type="submission" date="2020-04" db="EMBL/GenBank/DDBJ databases">
        <title>Description of novel Gluconacetobacter.</title>
        <authorList>
            <person name="Sombolestani A."/>
        </authorList>
    </citation>
    <scope>NUCLEOTIDE SEQUENCE [LARGE SCALE GENOMIC DNA]</scope>
    <source>
        <strain evidence="3 4">LMG 27801</strain>
    </source>
</reference>
<dbReference type="InterPro" id="IPR041238">
    <property type="entry name" value="Rap1a"/>
</dbReference>
<dbReference type="AlphaFoldDB" id="A0A7W4NZW5"/>
<gene>
    <name evidence="3" type="ORF">HLH36_16995</name>
</gene>
<evidence type="ECO:0000313" key="4">
    <source>
        <dbReference type="Proteomes" id="UP000559860"/>
    </source>
</evidence>